<organism evidence="2 3">
    <name type="scientific">Streptomyces dysideae</name>
    <dbReference type="NCBI Taxonomy" id="909626"/>
    <lineage>
        <taxon>Bacteria</taxon>
        <taxon>Bacillati</taxon>
        <taxon>Actinomycetota</taxon>
        <taxon>Actinomycetes</taxon>
        <taxon>Kitasatosporales</taxon>
        <taxon>Streptomycetaceae</taxon>
        <taxon>Streptomyces</taxon>
    </lineage>
</organism>
<keyword evidence="1" id="KW-1133">Transmembrane helix</keyword>
<reference evidence="2 3" key="1">
    <citation type="submission" date="2015-10" db="EMBL/GenBank/DDBJ databases">
        <title>Draft genome sequence of Streptomyces sp. RV15, isolated from a marine sponge.</title>
        <authorList>
            <person name="Ruckert C."/>
            <person name="Abdelmohsen U.R."/>
            <person name="Winkler A."/>
            <person name="Hentschel U."/>
            <person name="Kalinowski J."/>
            <person name="Kampfer P."/>
            <person name="Glaeser S."/>
        </authorList>
    </citation>
    <scope>NUCLEOTIDE SEQUENCE [LARGE SCALE GENOMIC DNA]</scope>
    <source>
        <strain evidence="2 3">RV15</strain>
    </source>
</reference>
<comment type="caution">
    <text evidence="2">The sequence shown here is derived from an EMBL/GenBank/DDBJ whole genome shotgun (WGS) entry which is preliminary data.</text>
</comment>
<protein>
    <submittedName>
        <fullName evidence="2">Uncharacterized protein</fullName>
    </submittedName>
</protein>
<evidence type="ECO:0000313" key="2">
    <source>
        <dbReference type="EMBL" id="KUO18404.1"/>
    </source>
</evidence>
<proteinExistence type="predicted"/>
<keyword evidence="3" id="KW-1185">Reference proteome</keyword>
<dbReference type="AlphaFoldDB" id="A0A101UWZ3"/>
<evidence type="ECO:0000313" key="3">
    <source>
        <dbReference type="Proteomes" id="UP000053260"/>
    </source>
</evidence>
<evidence type="ECO:0000256" key="1">
    <source>
        <dbReference type="SAM" id="Phobius"/>
    </source>
</evidence>
<keyword evidence="1" id="KW-0472">Membrane</keyword>
<keyword evidence="1" id="KW-0812">Transmembrane</keyword>
<name>A0A101UWZ3_9ACTN</name>
<sequence length="76" mass="8883">MFQAMTEDQSVALGGLYLLIFFGVPIALFLWACHRFGPRMAARKRDRQIETSMRLGLRDAEAYERIAQQIRDERHI</sequence>
<gene>
    <name evidence="2" type="ORF">AQJ91_25550</name>
</gene>
<dbReference type="STRING" id="909626.AQJ91_25550"/>
<dbReference type="Proteomes" id="UP000053260">
    <property type="component" value="Unassembled WGS sequence"/>
</dbReference>
<feature type="transmembrane region" description="Helical" evidence="1">
    <location>
        <begin position="12"/>
        <end position="33"/>
    </location>
</feature>
<dbReference type="EMBL" id="LMXB01000065">
    <property type="protein sequence ID" value="KUO18404.1"/>
    <property type="molecule type" value="Genomic_DNA"/>
</dbReference>
<accession>A0A101UWZ3</accession>